<dbReference type="PRINTS" id="PR00109">
    <property type="entry name" value="TYRKINASE"/>
</dbReference>
<gene>
    <name evidence="3" type="ORF">C2G38_2255176</name>
</gene>
<accession>A0A397U2X2</accession>
<comment type="caution">
    <text evidence="3">The sequence shown here is derived from an EMBL/GenBank/DDBJ whole genome shotgun (WGS) entry which is preliminary data.</text>
</comment>
<evidence type="ECO:0000313" key="3">
    <source>
        <dbReference type="EMBL" id="RIB03129.1"/>
    </source>
</evidence>
<dbReference type="InterPro" id="IPR000719">
    <property type="entry name" value="Prot_kinase_dom"/>
</dbReference>
<dbReference type="InterPro" id="IPR001245">
    <property type="entry name" value="Ser-Thr/Tyr_kinase_cat_dom"/>
</dbReference>
<dbReference type="CDD" id="cd00067">
    <property type="entry name" value="GAL4"/>
    <property type="match status" value="2"/>
</dbReference>
<dbReference type="SUPFAM" id="SSF56112">
    <property type="entry name" value="Protein kinase-like (PK-like)"/>
    <property type="match status" value="1"/>
</dbReference>
<dbReference type="Gene3D" id="1.10.510.10">
    <property type="entry name" value="Transferase(Phosphotransferase) domain 1"/>
    <property type="match status" value="1"/>
</dbReference>
<feature type="domain" description="Protein kinase" evidence="1">
    <location>
        <begin position="184"/>
        <end position="436"/>
    </location>
</feature>
<reference evidence="3 4" key="1">
    <citation type="submission" date="2018-06" db="EMBL/GenBank/DDBJ databases">
        <title>Comparative genomics reveals the genomic features of Rhizophagus irregularis, R. cerebriforme, R. diaphanum and Gigaspora rosea, and their symbiotic lifestyle signature.</title>
        <authorList>
            <person name="Morin E."/>
            <person name="San Clemente H."/>
            <person name="Chen E.C.H."/>
            <person name="De La Providencia I."/>
            <person name="Hainaut M."/>
            <person name="Kuo A."/>
            <person name="Kohler A."/>
            <person name="Murat C."/>
            <person name="Tang N."/>
            <person name="Roy S."/>
            <person name="Loubradou J."/>
            <person name="Henrissat B."/>
            <person name="Grigoriev I.V."/>
            <person name="Corradi N."/>
            <person name="Roux C."/>
            <person name="Martin F.M."/>
        </authorList>
    </citation>
    <scope>NUCLEOTIDE SEQUENCE [LARGE SCALE GENOMIC DNA]</scope>
    <source>
        <strain evidence="3 4">DAOM 194757</strain>
    </source>
</reference>
<dbReference type="PROSITE" id="PS50048">
    <property type="entry name" value="ZN2_CY6_FUNGAL_2"/>
    <property type="match status" value="2"/>
</dbReference>
<dbReference type="Pfam" id="PF00172">
    <property type="entry name" value="Zn_clus"/>
    <property type="match status" value="2"/>
</dbReference>
<keyword evidence="3" id="KW-0418">Kinase</keyword>
<dbReference type="SMART" id="SM00066">
    <property type="entry name" value="GAL4"/>
    <property type="match status" value="2"/>
</dbReference>
<feature type="domain" description="Zn(2)-C6 fungal-type" evidence="2">
    <location>
        <begin position="8"/>
        <end position="39"/>
    </location>
</feature>
<dbReference type="SUPFAM" id="SSF57701">
    <property type="entry name" value="Zn2/Cys6 DNA-binding domain"/>
    <property type="match status" value="2"/>
</dbReference>
<dbReference type="AlphaFoldDB" id="A0A397U2X2"/>
<dbReference type="PROSITE" id="PS50011">
    <property type="entry name" value="PROTEIN_KINASE_DOM"/>
    <property type="match status" value="1"/>
</dbReference>
<dbReference type="Pfam" id="PF07714">
    <property type="entry name" value="PK_Tyr_Ser-Thr"/>
    <property type="match status" value="1"/>
</dbReference>
<dbReference type="Gene3D" id="4.10.240.10">
    <property type="entry name" value="Zn(2)-C6 fungal-type DNA-binding domain"/>
    <property type="match status" value="2"/>
</dbReference>
<dbReference type="InterPro" id="IPR011009">
    <property type="entry name" value="Kinase-like_dom_sf"/>
</dbReference>
<dbReference type="STRING" id="44941.A0A397U2X2"/>
<dbReference type="GO" id="GO:0008270">
    <property type="term" value="F:zinc ion binding"/>
    <property type="evidence" value="ECO:0007669"/>
    <property type="project" value="InterPro"/>
</dbReference>
<dbReference type="GO" id="GO:0004674">
    <property type="term" value="F:protein serine/threonine kinase activity"/>
    <property type="evidence" value="ECO:0007669"/>
    <property type="project" value="TreeGrafter"/>
</dbReference>
<dbReference type="InterPro" id="IPR001138">
    <property type="entry name" value="Zn2Cys6_DnaBD"/>
</dbReference>
<protein>
    <submittedName>
        <fullName evidence="3">Kinase-like domain-containing protein</fullName>
    </submittedName>
</protein>
<keyword evidence="3" id="KW-0808">Transferase</keyword>
<keyword evidence="4" id="KW-1185">Reference proteome</keyword>
<dbReference type="PANTHER" id="PTHR44329">
    <property type="entry name" value="SERINE/THREONINE-PROTEIN KINASE TNNI3K-RELATED"/>
    <property type="match status" value="1"/>
</dbReference>
<proteinExistence type="predicted"/>
<dbReference type="GO" id="GO:0005524">
    <property type="term" value="F:ATP binding"/>
    <property type="evidence" value="ECO:0007669"/>
    <property type="project" value="InterPro"/>
</dbReference>
<evidence type="ECO:0000313" key="4">
    <source>
        <dbReference type="Proteomes" id="UP000266673"/>
    </source>
</evidence>
<dbReference type="InterPro" id="IPR051681">
    <property type="entry name" value="Ser/Thr_Kinases-Pseudokinases"/>
</dbReference>
<dbReference type="GO" id="GO:0000981">
    <property type="term" value="F:DNA-binding transcription factor activity, RNA polymerase II-specific"/>
    <property type="evidence" value="ECO:0007669"/>
    <property type="project" value="InterPro"/>
</dbReference>
<dbReference type="PROSITE" id="PS00463">
    <property type="entry name" value="ZN2_CY6_FUNGAL_1"/>
    <property type="match status" value="1"/>
</dbReference>
<dbReference type="InterPro" id="IPR036864">
    <property type="entry name" value="Zn2-C6_fun-type_DNA-bd_sf"/>
</dbReference>
<sequence>MSKKNTASCIYCIQRKVKCNASVNSECLRCINLSLTCNFATQLKRGPKNQSSFVTKAAAKVDKFHSPYISTACLPCARVKTRCSGGTPCDRCISTGNECNISNQHKRGPKTTYKTENKIDESINNLEFLLICSLCGKFGSFKNDYYQCKMCIDKFGLGSSGNQIIDDFIRSTGEQFQWIPYNCFRDIKYLSKGGFGVVYKAKWKHIEVALKSLYNSDNINVDFLKEADSHKRFKNYNGVVQIYGITRDPFNMNYSMVTKYVSGGNLYDYLKKSYNKLTWKNKIKLLFDIVKSLKVIHGKNLVHRDLHSGNIYIERLSNRNHAFIGDLGLCKPANESTNSKLTYGVVPYIAPEVFNEKNYTKATDIYSFGMLMWEFTSGKKPFANQSHNTDLILKILDGHRPIITGDTPECFKKLMVRCWNNDPLDRPNIDELYKTLIGWKNSGNVQFEEAESLRKTIIRSSADKKANMEFIHSEAIYTSRLLSNMIPISRRRTCVYSEQFSEISKFDITAENEKFYN</sequence>
<dbReference type="Proteomes" id="UP000266673">
    <property type="component" value="Unassembled WGS sequence"/>
</dbReference>
<dbReference type="EMBL" id="QKWP01002495">
    <property type="protein sequence ID" value="RIB03129.1"/>
    <property type="molecule type" value="Genomic_DNA"/>
</dbReference>
<evidence type="ECO:0000259" key="2">
    <source>
        <dbReference type="PROSITE" id="PS50048"/>
    </source>
</evidence>
<organism evidence="3 4">
    <name type="scientific">Gigaspora rosea</name>
    <dbReference type="NCBI Taxonomy" id="44941"/>
    <lineage>
        <taxon>Eukaryota</taxon>
        <taxon>Fungi</taxon>
        <taxon>Fungi incertae sedis</taxon>
        <taxon>Mucoromycota</taxon>
        <taxon>Glomeromycotina</taxon>
        <taxon>Glomeromycetes</taxon>
        <taxon>Diversisporales</taxon>
        <taxon>Gigasporaceae</taxon>
        <taxon>Gigaspora</taxon>
    </lineage>
</organism>
<feature type="domain" description="Zn(2)-C6 fungal-type" evidence="2">
    <location>
        <begin position="72"/>
        <end position="101"/>
    </location>
</feature>
<dbReference type="OrthoDB" id="2399539at2759"/>
<name>A0A397U2X2_9GLOM</name>
<evidence type="ECO:0000259" key="1">
    <source>
        <dbReference type="PROSITE" id="PS50011"/>
    </source>
</evidence>